<comment type="caution">
    <text evidence="3">The sequence shown here is derived from an EMBL/GenBank/DDBJ whole genome shotgun (WGS) entry which is preliminary data.</text>
</comment>
<dbReference type="Proteomes" id="UP001589693">
    <property type="component" value="Unassembled WGS sequence"/>
</dbReference>
<dbReference type="CDD" id="cd06257">
    <property type="entry name" value="DnaJ"/>
    <property type="match status" value="1"/>
</dbReference>
<accession>A0ABV5ZPJ4</accession>
<evidence type="ECO:0000259" key="2">
    <source>
        <dbReference type="PROSITE" id="PS50076"/>
    </source>
</evidence>
<dbReference type="InterPro" id="IPR018253">
    <property type="entry name" value="DnaJ_domain_CS"/>
</dbReference>
<evidence type="ECO:0000256" key="1">
    <source>
        <dbReference type="SAM" id="MobiDB-lite"/>
    </source>
</evidence>
<dbReference type="Pfam" id="PF00226">
    <property type="entry name" value="DnaJ"/>
    <property type="match status" value="1"/>
</dbReference>
<dbReference type="InterPro" id="IPR036869">
    <property type="entry name" value="J_dom_sf"/>
</dbReference>
<evidence type="ECO:0000313" key="4">
    <source>
        <dbReference type="Proteomes" id="UP001589693"/>
    </source>
</evidence>
<proteinExistence type="predicted"/>
<protein>
    <submittedName>
        <fullName evidence="3">DnaJ domain-containing protein</fullName>
    </submittedName>
</protein>
<dbReference type="InterPro" id="IPR011528">
    <property type="entry name" value="NERD"/>
</dbReference>
<organism evidence="3 4">
    <name type="scientific">Allokutzneria oryzae</name>
    <dbReference type="NCBI Taxonomy" id="1378989"/>
    <lineage>
        <taxon>Bacteria</taxon>
        <taxon>Bacillati</taxon>
        <taxon>Actinomycetota</taxon>
        <taxon>Actinomycetes</taxon>
        <taxon>Pseudonocardiales</taxon>
        <taxon>Pseudonocardiaceae</taxon>
        <taxon>Allokutzneria</taxon>
    </lineage>
</organism>
<dbReference type="PROSITE" id="PS50076">
    <property type="entry name" value="DNAJ_2"/>
    <property type="match status" value="1"/>
</dbReference>
<dbReference type="SUPFAM" id="SSF46565">
    <property type="entry name" value="Chaperone J-domain"/>
    <property type="match status" value="1"/>
</dbReference>
<name>A0ABV5ZPJ4_9PSEU</name>
<dbReference type="SMART" id="SM00271">
    <property type="entry name" value="DnaJ"/>
    <property type="match status" value="1"/>
</dbReference>
<sequence length="366" mass="39441">MGLVDYYELLGVSRTASASEIKTAYRSLAKVMHPDAGGTAGTFRLLREAYEVLGDPVQRASYDRGGVAVASPAGGGTATRTRPRPARKRDFGTDPDFEPPASLLDPEDIPWWDEVDPAARVRYLPVTSPGHAPAVSAVSGCVLLLAPVLVVDLSPLLLTLWLVTVLGATMAMLRLARRYVASGRADREFAAQVGGHQVFGKPGTERDQVAERRTAELLGDYLTRLPGARIFHGLSLPGSVFADVDHAVLCGRRLVLIESKLWLPGHYEADDDGELWRNGNPFRGGAVRLPQAVAAFRKLMPGVQVRGAVLIYPSRTGTVSTGEPPKIPAPPMTPETFVQELGAWLAEDPTAVNRKALRTVLDRVVS</sequence>
<dbReference type="RefSeq" id="WP_377849920.1">
    <property type="nucleotide sequence ID" value="NZ_JBHLZU010000002.1"/>
</dbReference>
<evidence type="ECO:0000313" key="3">
    <source>
        <dbReference type="EMBL" id="MFB9902816.1"/>
    </source>
</evidence>
<dbReference type="PROSITE" id="PS00636">
    <property type="entry name" value="DNAJ_1"/>
    <property type="match status" value="1"/>
</dbReference>
<dbReference type="Pfam" id="PF08378">
    <property type="entry name" value="NERD"/>
    <property type="match status" value="1"/>
</dbReference>
<keyword evidence="4" id="KW-1185">Reference proteome</keyword>
<reference evidence="3 4" key="1">
    <citation type="submission" date="2024-09" db="EMBL/GenBank/DDBJ databases">
        <authorList>
            <person name="Sun Q."/>
            <person name="Mori K."/>
        </authorList>
    </citation>
    <scope>NUCLEOTIDE SEQUENCE [LARGE SCALE GENOMIC DNA]</scope>
    <source>
        <strain evidence="3 4">TBRC 7907</strain>
    </source>
</reference>
<dbReference type="PRINTS" id="PR00625">
    <property type="entry name" value="JDOMAIN"/>
</dbReference>
<dbReference type="EMBL" id="JBHLZU010000002">
    <property type="protein sequence ID" value="MFB9902816.1"/>
    <property type="molecule type" value="Genomic_DNA"/>
</dbReference>
<dbReference type="PANTHER" id="PTHR43096:SF58">
    <property type="entry name" value="CHAPERONE DNAJ-DOMAIN SUPERFAMILY PROTEIN"/>
    <property type="match status" value="1"/>
</dbReference>
<feature type="domain" description="J" evidence="2">
    <location>
        <begin position="5"/>
        <end position="66"/>
    </location>
</feature>
<dbReference type="Gene3D" id="1.10.287.110">
    <property type="entry name" value="DnaJ domain"/>
    <property type="match status" value="1"/>
</dbReference>
<dbReference type="InterPro" id="IPR001623">
    <property type="entry name" value="DnaJ_domain"/>
</dbReference>
<gene>
    <name evidence="3" type="ORF">ACFFQA_02570</name>
</gene>
<feature type="region of interest" description="Disordered" evidence="1">
    <location>
        <begin position="68"/>
        <end position="99"/>
    </location>
</feature>
<dbReference type="PANTHER" id="PTHR43096">
    <property type="entry name" value="DNAJ HOMOLOG 1, MITOCHONDRIAL-RELATED"/>
    <property type="match status" value="1"/>
</dbReference>